<feature type="domain" description="Ribosomal RNA small subunit methyltransferase E PUA-like" evidence="14">
    <location>
        <begin position="18"/>
        <end position="63"/>
    </location>
</feature>
<keyword evidence="5 12" id="KW-0963">Cytoplasm</keyword>
<dbReference type="GO" id="GO:0005737">
    <property type="term" value="C:cytoplasm"/>
    <property type="evidence" value="ECO:0007669"/>
    <property type="project" value="UniProtKB-SubCell"/>
</dbReference>
<evidence type="ECO:0000256" key="3">
    <source>
        <dbReference type="ARBA" id="ARBA00012328"/>
    </source>
</evidence>
<protein>
    <recommendedName>
        <fullName evidence="4 12">Ribosomal RNA small subunit methyltransferase E</fullName>
        <ecNumber evidence="3 12">2.1.1.193</ecNumber>
    </recommendedName>
</protein>
<comment type="function">
    <text evidence="10 12">Specifically methylates the N3 position of the uracil ring of uridine 1498 (m3U1498) in 16S rRNA. Acts on the fully assembled 30S ribosomal subunit.</text>
</comment>
<dbReference type="PANTHER" id="PTHR30027">
    <property type="entry name" value="RIBOSOMAL RNA SMALL SUBUNIT METHYLTRANSFERASE E"/>
    <property type="match status" value="1"/>
</dbReference>
<evidence type="ECO:0000259" key="14">
    <source>
        <dbReference type="Pfam" id="PF20260"/>
    </source>
</evidence>
<dbReference type="InterPro" id="IPR006700">
    <property type="entry name" value="RsmE"/>
</dbReference>
<comment type="catalytic activity">
    <reaction evidence="11 12">
        <text>uridine(1498) in 16S rRNA + S-adenosyl-L-methionine = N(3)-methyluridine(1498) in 16S rRNA + S-adenosyl-L-homocysteine + H(+)</text>
        <dbReference type="Rhea" id="RHEA:42920"/>
        <dbReference type="Rhea" id="RHEA-COMP:10283"/>
        <dbReference type="Rhea" id="RHEA-COMP:10284"/>
        <dbReference type="ChEBI" id="CHEBI:15378"/>
        <dbReference type="ChEBI" id="CHEBI:57856"/>
        <dbReference type="ChEBI" id="CHEBI:59789"/>
        <dbReference type="ChEBI" id="CHEBI:65315"/>
        <dbReference type="ChEBI" id="CHEBI:74502"/>
        <dbReference type="EC" id="2.1.1.193"/>
    </reaction>
</comment>
<dbReference type="OrthoDB" id="9815641at2"/>
<dbReference type="RefSeq" id="WP_057873921.1">
    <property type="nucleotide sequence ID" value="NZ_AYYI01000035.1"/>
</dbReference>
<dbReference type="AlphaFoldDB" id="A0A0R2D391"/>
<dbReference type="InterPro" id="IPR046886">
    <property type="entry name" value="RsmE_MTase_dom"/>
</dbReference>
<comment type="subcellular location">
    <subcellularLocation>
        <location evidence="1 12">Cytoplasm</location>
    </subcellularLocation>
</comment>
<keyword evidence="9 12" id="KW-0949">S-adenosyl-L-methionine</keyword>
<evidence type="ECO:0000313" key="15">
    <source>
        <dbReference type="EMBL" id="KRM98401.1"/>
    </source>
</evidence>
<dbReference type="Pfam" id="PF04452">
    <property type="entry name" value="Methyltrans_RNA"/>
    <property type="match status" value="1"/>
</dbReference>
<evidence type="ECO:0000256" key="2">
    <source>
        <dbReference type="ARBA" id="ARBA00005528"/>
    </source>
</evidence>
<keyword evidence="16" id="KW-1185">Reference proteome</keyword>
<accession>A0A0R2D391</accession>
<dbReference type="PANTHER" id="PTHR30027:SF3">
    <property type="entry name" value="16S RRNA (URACIL(1498)-N(3))-METHYLTRANSFERASE"/>
    <property type="match status" value="1"/>
</dbReference>
<dbReference type="Proteomes" id="UP000051638">
    <property type="component" value="Unassembled WGS sequence"/>
</dbReference>
<dbReference type="InterPro" id="IPR046887">
    <property type="entry name" value="RsmE_PUA-like"/>
</dbReference>
<keyword evidence="6 12" id="KW-0698">rRNA processing</keyword>
<evidence type="ECO:0000259" key="13">
    <source>
        <dbReference type="Pfam" id="PF04452"/>
    </source>
</evidence>
<dbReference type="Gene3D" id="3.40.1280.10">
    <property type="match status" value="1"/>
</dbReference>
<dbReference type="Pfam" id="PF20260">
    <property type="entry name" value="PUA_4"/>
    <property type="match status" value="1"/>
</dbReference>
<evidence type="ECO:0000256" key="8">
    <source>
        <dbReference type="ARBA" id="ARBA00022679"/>
    </source>
</evidence>
<dbReference type="SUPFAM" id="SSF75217">
    <property type="entry name" value="alpha/beta knot"/>
    <property type="match status" value="1"/>
</dbReference>
<dbReference type="NCBIfam" id="NF008691">
    <property type="entry name" value="PRK11713.1-4"/>
    <property type="match status" value="1"/>
</dbReference>
<evidence type="ECO:0000256" key="5">
    <source>
        <dbReference type="ARBA" id="ARBA00022490"/>
    </source>
</evidence>
<dbReference type="InterPro" id="IPR029026">
    <property type="entry name" value="tRNA_m1G_MTases_N"/>
</dbReference>
<dbReference type="NCBIfam" id="TIGR00046">
    <property type="entry name" value="RsmE family RNA methyltransferase"/>
    <property type="match status" value="1"/>
</dbReference>
<dbReference type="InterPro" id="IPR029028">
    <property type="entry name" value="Alpha/beta_knot_MTases"/>
</dbReference>
<dbReference type="EMBL" id="AYYI01000035">
    <property type="protein sequence ID" value="KRM98401.1"/>
    <property type="molecule type" value="Genomic_DNA"/>
</dbReference>
<dbReference type="PIRSF" id="PIRSF015601">
    <property type="entry name" value="MTase_slr0722"/>
    <property type="match status" value="1"/>
</dbReference>
<comment type="similarity">
    <text evidence="2 12">Belongs to the RNA methyltransferase RsmE family.</text>
</comment>
<sequence>MQRYFTTQTAQLGQTVTLEGEAAHHLQRVMRGQLDDQVEIVTANQQAYRAKVTALQTTTVSLQLQAALPSTEMSRRVLIACGIPKKTKADWIVQKGTELGAAGFIFFASQYGIAKWPPQRQAKKLTRLRKIALEAARQAHRNVIPTVNIVANLTALCQQVKDIGIVAYEESGKQGEHAALVQTAQQLRAGQTLLAVFGPEGGLAPAEVLQLRQAAFVPAGLGPRILRAETAPLYLLSALSTLWELC</sequence>
<evidence type="ECO:0000256" key="11">
    <source>
        <dbReference type="ARBA" id="ARBA00047944"/>
    </source>
</evidence>
<evidence type="ECO:0000256" key="10">
    <source>
        <dbReference type="ARBA" id="ARBA00025699"/>
    </source>
</evidence>
<dbReference type="InterPro" id="IPR015947">
    <property type="entry name" value="PUA-like_sf"/>
</dbReference>
<dbReference type="PATRIC" id="fig|1423796.3.peg.1379"/>
<keyword evidence="7 12" id="KW-0489">Methyltransferase</keyword>
<evidence type="ECO:0000256" key="4">
    <source>
        <dbReference type="ARBA" id="ARBA00013673"/>
    </source>
</evidence>
<dbReference type="GO" id="GO:0070042">
    <property type="term" value="F:rRNA (uridine-N3-)-methyltransferase activity"/>
    <property type="evidence" value="ECO:0007669"/>
    <property type="project" value="TreeGrafter"/>
</dbReference>
<evidence type="ECO:0000256" key="1">
    <source>
        <dbReference type="ARBA" id="ARBA00004496"/>
    </source>
</evidence>
<organism evidence="15 16">
    <name type="scientific">Loigolactobacillus rennini DSM 20253</name>
    <dbReference type="NCBI Taxonomy" id="1423796"/>
    <lineage>
        <taxon>Bacteria</taxon>
        <taxon>Bacillati</taxon>
        <taxon>Bacillota</taxon>
        <taxon>Bacilli</taxon>
        <taxon>Lactobacillales</taxon>
        <taxon>Lactobacillaceae</taxon>
        <taxon>Loigolactobacillus</taxon>
    </lineage>
</organism>
<name>A0A0R2D391_9LACO</name>
<dbReference type="SUPFAM" id="SSF88697">
    <property type="entry name" value="PUA domain-like"/>
    <property type="match status" value="1"/>
</dbReference>
<reference evidence="15 16" key="1">
    <citation type="journal article" date="2015" name="Genome Announc.">
        <title>Expanding the biotechnology potential of lactobacilli through comparative genomics of 213 strains and associated genera.</title>
        <authorList>
            <person name="Sun Z."/>
            <person name="Harris H.M."/>
            <person name="McCann A."/>
            <person name="Guo C."/>
            <person name="Argimon S."/>
            <person name="Zhang W."/>
            <person name="Yang X."/>
            <person name="Jeffery I.B."/>
            <person name="Cooney J.C."/>
            <person name="Kagawa T.F."/>
            <person name="Liu W."/>
            <person name="Song Y."/>
            <person name="Salvetti E."/>
            <person name="Wrobel A."/>
            <person name="Rasinkangas P."/>
            <person name="Parkhill J."/>
            <person name="Rea M.C."/>
            <person name="O'Sullivan O."/>
            <person name="Ritari J."/>
            <person name="Douillard F.P."/>
            <person name="Paul Ross R."/>
            <person name="Yang R."/>
            <person name="Briner A.E."/>
            <person name="Felis G.E."/>
            <person name="de Vos W.M."/>
            <person name="Barrangou R."/>
            <person name="Klaenhammer T.R."/>
            <person name="Caufield P.W."/>
            <person name="Cui Y."/>
            <person name="Zhang H."/>
            <person name="O'Toole P.W."/>
        </authorList>
    </citation>
    <scope>NUCLEOTIDE SEQUENCE [LARGE SCALE GENOMIC DNA]</scope>
    <source>
        <strain evidence="15 16">DSM 20253</strain>
    </source>
</reference>
<feature type="domain" description="Ribosomal RNA small subunit methyltransferase E methyltransferase" evidence="13">
    <location>
        <begin position="73"/>
        <end position="239"/>
    </location>
</feature>
<dbReference type="EC" id="2.1.1.193" evidence="3 12"/>
<evidence type="ECO:0000256" key="12">
    <source>
        <dbReference type="PIRNR" id="PIRNR015601"/>
    </source>
</evidence>
<evidence type="ECO:0000256" key="9">
    <source>
        <dbReference type="ARBA" id="ARBA00022691"/>
    </source>
</evidence>
<evidence type="ECO:0000313" key="16">
    <source>
        <dbReference type="Proteomes" id="UP000051638"/>
    </source>
</evidence>
<evidence type="ECO:0000256" key="7">
    <source>
        <dbReference type="ARBA" id="ARBA00022603"/>
    </source>
</evidence>
<comment type="caution">
    <text evidence="15">The sequence shown here is derived from an EMBL/GenBank/DDBJ whole genome shotgun (WGS) entry which is preliminary data.</text>
</comment>
<dbReference type="GO" id="GO:0070475">
    <property type="term" value="P:rRNA base methylation"/>
    <property type="evidence" value="ECO:0007669"/>
    <property type="project" value="TreeGrafter"/>
</dbReference>
<proteinExistence type="inferred from homology"/>
<dbReference type="CDD" id="cd18084">
    <property type="entry name" value="RsmE-like"/>
    <property type="match status" value="1"/>
</dbReference>
<keyword evidence="8 12" id="KW-0808">Transferase</keyword>
<evidence type="ECO:0000256" key="6">
    <source>
        <dbReference type="ARBA" id="ARBA00022552"/>
    </source>
</evidence>
<gene>
    <name evidence="15" type="ORF">FC24_GL001353</name>
</gene>
<dbReference type="STRING" id="1423796.FC24_GL001353"/>